<dbReference type="SMART" id="SM00108">
    <property type="entry name" value="B_lectin"/>
    <property type="match status" value="1"/>
</dbReference>
<evidence type="ECO:0000256" key="4">
    <source>
        <dbReference type="ARBA" id="ARBA00022553"/>
    </source>
</evidence>
<dbReference type="InterPro" id="IPR008271">
    <property type="entry name" value="Ser/Thr_kinase_AS"/>
</dbReference>
<dbReference type="PIRSF" id="PIRSF000641">
    <property type="entry name" value="SRK"/>
    <property type="match status" value="1"/>
</dbReference>
<evidence type="ECO:0000256" key="9">
    <source>
        <dbReference type="ARBA" id="ARBA00022741"/>
    </source>
</evidence>
<dbReference type="Gene3D" id="3.30.200.20">
    <property type="entry name" value="Phosphorylase Kinase, domain 1"/>
    <property type="match status" value="1"/>
</dbReference>
<evidence type="ECO:0000259" key="23">
    <source>
        <dbReference type="PROSITE" id="PS50011"/>
    </source>
</evidence>
<dbReference type="CDD" id="cd00028">
    <property type="entry name" value="B_lectin"/>
    <property type="match status" value="1"/>
</dbReference>
<dbReference type="PROSITE" id="PS00108">
    <property type="entry name" value="PROTEIN_KINASE_ST"/>
    <property type="match status" value="1"/>
</dbReference>
<dbReference type="InterPro" id="IPR000719">
    <property type="entry name" value="Prot_kinase_dom"/>
</dbReference>
<dbReference type="InterPro" id="IPR051343">
    <property type="entry name" value="G-type_lectin_kinases/EP1-like"/>
</dbReference>
<dbReference type="PANTHER" id="PTHR47976:SF110">
    <property type="entry name" value="RECEPTOR-LIKE SERINE_THREONINE-PROTEIN KINASE"/>
    <property type="match status" value="1"/>
</dbReference>
<keyword evidence="7 22" id="KW-0732">Signal</keyword>
<comment type="catalytic activity">
    <reaction evidence="17 19">
        <text>L-threonyl-[protein] + ATP = O-phospho-L-threonyl-[protein] + ADP + H(+)</text>
        <dbReference type="Rhea" id="RHEA:46608"/>
        <dbReference type="Rhea" id="RHEA-COMP:11060"/>
        <dbReference type="Rhea" id="RHEA-COMP:11605"/>
        <dbReference type="ChEBI" id="CHEBI:15378"/>
        <dbReference type="ChEBI" id="CHEBI:30013"/>
        <dbReference type="ChEBI" id="CHEBI:30616"/>
        <dbReference type="ChEBI" id="CHEBI:61977"/>
        <dbReference type="ChEBI" id="CHEBI:456216"/>
        <dbReference type="EC" id="2.7.11.1"/>
    </reaction>
</comment>
<keyword evidence="10 19" id="KW-0418">Kinase</keyword>
<dbReference type="InterPro" id="IPR003609">
    <property type="entry name" value="Pan_app"/>
</dbReference>
<dbReference type="PANTHER" id="PTHR47976">
    <property type="entry name" value="G-TYPE LECTIN S-RECEPTOR-LIKE SERINE/THREONINE-PROTEIN KINASE SD2-5"/>
    <property type="match status" value="1"/>
</dbReference>
<gene>
    <name evidence="26" type="ORF">J5N97_026002</name>
</gene>
<reference evidence="26" key="1">
    <citation type="submission" date="2021-03" db="EMBL/GenBank/DDBJ databases">
        <authorList>
            <person name="Li Z."/>
            <person name="Yang C."/>
        </authorList>
    </citation>
    <scope>NUCLEOTIDE SEQUENCE</scope>
    <source>
        <strain evidence="26">Dzin_1.0</strain>
        <tissue evidence="26">Leaf</tissue>
    </source>
</reference>
<sequence>MHNSTLILLFFLAIPLAHSQPFDYPTANLSTVWTNDESLKHNVSYPGGSTIRAILLRGRFGPSFAFGFYCSSQPCVSFLLSVFIVYTNSGSGITQPMLGTPQVVWSPNRSRPVRENSSLQLTSDGDLVLYDSDSSIVWSTNTSGLAVAGLNLTDNGNLVLFDRNNVPVWQSFELPTDTLLVGQSLKPGQRLTANSSTTNSTGGSLYLSVRSDGLYGFVDSNPPQMYYQFPVKGTENITYTNGSLVFSGNGGSIPLPSPPSMQYMRFEYDGRLKVYSWTDSSGWSSISNVFAKSILDDCAYPTVCGAYGVCSRGQCSCPANGSTTYFQQIDGRQPNLGCTPRTPLSCQSLENHRFLTLNNVSYFSYVDSRSASPSIQTEAACQLACLRNCSCKAAFFQYGGDSLKGSCYLHSQFFSMMNNQPDVTHYNSSAYIKVQVTPETPSAATPSPPLGKGSSNLGIILGSVFGGLVLVSLVCIVLVVWRKKMATELEEDDLFDKVPGMPARFLFEELRIATDNFSMKLGQGGFGSVFKGELEDGTKVAVKRLDGIGQGKKEFLAEVQTIGSIHHMKLVRLIGFCAEKSYRLLVYDYMPNGSLDKWIFQASEADALDWSTRCRIITDIAKGLAYLHEECRQRIAHLDIKPQNILLDEKFNAKISDFGLSKLIDREQSQVMTKMRGTPGYLAPEWLTSIITEKVDIYSFGVVVMEIVCGRKNLDSSQPEESIHLIRKLQKFIEEDNKLETLVDICSSDMQLHRNKAVEIIRLAMWCLQGDSSKRPLMSDVVKVLEGSMSVEHELDFNFFSATQPVAPNGKQWSASVPLMESVLSGPR</sequence>
<dbReference type="Proteomes" id="UP001085076">
    <property type="component" value="Miscellaneous, Linkage group lg08"/>
</dbReference>
<dbReference type="SUPFAM" id="SSF56112">
    <property type="entry name" value="Protein kinase-like (PK-like)"/>
    <property type="match status" value="1"/>
</dbReference>
<feature type="domain" description="Protein kinase" evidence="23">
    <location>
        <begin position="515"/>
        <end position="796"/>
    </location>
</feature>
<keyword evidence="16" id="KW-0325">Glycoprotein</keyword>
<dbReference type="InterPro" id="IPR036426">
    <property type="entry name" value="Bulb-type_lectin_dom_sf"/>
</dbReference>
<dbReference type="GO" id="GO:0016020">
    <property type="term" value="C:membrane"/>
    <property type="evidence" value="ECO:0007669"/>
    <property type="project" value="UniProtKB-SubCell"/>
</dbReference>
<evidence type="ECO:0000256" key="10">
    <source>
        <dbReference type="ARBA" id="ARBA00022777"/>
    </source>
</evidence>
<evidence type="ECO:0000256" key="18">
    <source>
        <dbReference type="ARBA" id="ARBA00048679"/>
    </source>
</evidence>
<evidence type="ECO:0000256" key="19">
    <source>
        <dbReference type="PIRNR" id="PIRNR000641"/>
    </source>
</evidence>
<dbReference type="FunFam" id="3.30.200.20:FF:000178">
    <property type="entry name" value="serine/threonine-protein kinase PBS1-like"/>
    <property type="match status" value="1"/>
</dbReference>
<accession>A0A9D5H639</accession>
<evidence type="ECO:0000256" key="6">
    <source>
        <dbReference type="ARBA" id="ARBA00022692"/>
    </source>
</evidence>
<proteinExistence type="inferred from homology"/>
<dbReference type="InterPro" id="IPR001480">
    <property type="entry name" value="Bulb-type_lectin_dom"/>
</dbReference>
<keyword evidence="27" id="KW-1185">Reference proteome</keyword>
<feature type="transmembrane region" description="Helical" evidence="21">
    <location>
        <begin position="457"/>
        <end position="481"/>
    </location>
</feature>
<evidence type="ECO:0000313" key="26">
    <source>
        <dbReference type="EMBL" id="KAJ0964864.1"/>
    </source>
</evidence>
<dbReference type="FunFam" id="1.10.510.10:FF:000248">
    <property type="entry name" value="S-receptor-like kinase 5"/>
    <property type="match status" value="1"/>
</dbReference>
<evidence type="ECO:0000256" key="15">
    <source>
        <dbReference type="ARBA" id="ARBA00023170"/>
    </source>
</evidence>
<keyword evidence="5 19" id="KW-0808">Transferase</keyword>
<comment type="similarity">
    <text evidence="19">Belongs to the protein kinase superfamily. Ser/Thr protein kinase family.</text>
</comment>
<keyword evidence="6 21" id="KW-0812">Transmembrane</keyword>
<evidence type="ECO:0000256" key="7">
    <source>
        <dbReference type="ARBA" id="ARBA00022729"/>
    </source>
</evidence>
<dbReference type="CDD" id="cd01098">
    <property type="entry name" value="PAN_AP_plant"/>
    <property type="match status" value="1"/>
</dbReference>
<dbReference type="GO" id="GO:0005524">
    <property type="term" value="F:ATP binding"/>
    <property type="evidence" value="ECO:0007669"/>
    <property type="project" value="UniProtKB-UniRule"/>
</dbReference>
<dbReference type="CDD" id="cd14066">
    <property type="entry name" value="STKc_IRAK"/>
    <property type="match status" value="1"/>
</dbReference>
<dbReference type="GO" id="GO:0030246">
    <property type="term" value="F:carbohydrate binding"/>
    <property type="evidence" value="ECO:0007669"/>
    <property type="project" value="UniProtKB-KW"/>
</dbReference>
<name>A0A9D5H639_9LILI</name>
<evidence type="ECO:0000256" key="22">
    <source>
        <dbReference type="SAM" id="SignalP"/>
    </source>
</evidence>
<dbReference type="GO" id="GO:0004674">
    <property type="term" value="F:protein serine/threonine kinase activity"/>
    <property type="evidence" value="ECO:0007669"/>
    <property type="project" value="UniProtKB-KW"/>
</dbReference>
<evidence type="ECO:0000256" key="17">
    <source>
        <dbReference type="ARBA" id="ARBA00047899"/>
    </source>
</evidence>
<evidence type="ECO:0000313" key="27">
    <source>
        <dbReference type="Proteomes" id="UP001085076"/>
    </source>
</evidence>
<keyword evidence="13 21" id="KW-0472">Membrane</keyword>
<evidence type="ECO:0000256" key="13">
    <source>
        <dbReference type="ARBA" id="ARBA00023136"/>
    </source>
</evidence>
<dbReference type="InterPro" id="IPR017441">
    <property type="entry name" value="Protein_kinase_ATP_BS"/>
</dbReference>
<evidence type="ECO:0000256" key="20">
    <source>
        <dbReference type="PROSITE-ProRule" id="PRU10141"/>
    </source>
</evidence>
<evidence type="ECO:0000256" key="8">
    <source>
        <dbReference type="ARBA" id="ARBA00022734"/>
    </source>
</evidence>
<keyword evidence="14" id="KW-1015">Disulfide bond</keyword>
<dbReference type="OrthoDB" id="4062651at2759"/>
<comment type="catalytic activity">
    <reaction evidence="18 19">
        <text>L-seryl-[protein] + ATP = O-phospho-L-seryl-[protein] + ADP + H(+)</text>
        <dbReference type="Rhea" id="RHEA:17989"/>
        <dbReference type="Rhea" id="RHEA-COMP:9863"/>
        <dbReference type="Rhea" id="RHEA-COMP:11604"/>
        <dbReference type="ChEBI" id="CHEBI:15378"/>
        <dbReference type="ChEBI" id="CHEBI:29999"/>
        <dbReference type="ChEBI" id="CHEBI:30616"/>
        <dbReference type="ChEBI" id="CHEBI:83421"/>
        <dbReference type="ChEBI" id="CHEBI:456216"/>
        <dbReference type="EC" id="2.7.11.1"/>
    </reaction>
</comment>
<evidence type="ECO:0000259" key="25">
    <source>
        <dbReference type="PROSITE" id="PS50948"/>
    </source>
</evidence>
<dbReference type="Pfam" id="PF00069">
    <property type="entry name" value="Pkinase"/>
    <property type="match status" value="1"/>
</dbReference>
<evidence type="ECO:0000256" key="16">
    <source>
        <dbReference type="ARBA" id="ARBA00023180"/>
    </source>
</evidence>
<comment type="caution">
    <text evidence="26">The sequence shown here is derived from an EMBL/GenBank/DDBJ whole genome shotgun (WGS) entry which is preliminary data.</text>
</comment>
<evidence type="ECO:0000256" key="2">
    <source>
        <dbReference type="ARBA" id="ARBA00022527"/>
    </source>
</evidence>
<dbReference type="Gene3D" id="1.10.510.10">
    <property type="entry name" value="Transferase(Phosphotransferase) domain 1"/>
    <property type="match status" value="1"/>
</dbReference>
<feature type="binding site" evidence="20">
    <location>
        <position position="543"/>
    </location>
    <ligand>
        <name>ATP</name>
        <dbReference type="ChEBI" id="CHEBI:30616"/>
    </ligand>
</feature>
<keyword evidence="9 19" id="KW-0547">Nucleotide-binding</keyword>
<protein>
    <recommendedName>
        <fullName evidence="19">Receptor-like serine/threonine-protein kinase</fullName>
        <ecNumber evidence="19">2.7.11.1</ecNumber>
    </recommendedName>
</protein>
<evidence type="ECO:0000256" key="3">
    <source>
        <dbReference type="ARBA" id="ARBA00022536"/>
    </source>
</evidence>
<dbReference type="InterPro" id="IPR024171">
    <property type="entry name" value="SRK-like_kinase"/>
</dbReference>
<dbReference type="PROSITE" id="PS50011">
    <property type="entry name" value="PROTEIN_KINASE_DOM"/>
    <property type="match status" value="1"/>
</dbReference>
<keyword evidence="12 21" id="KW-1133">Transmembrane helix</keyword>
<dbReference type="PROSITE" id="PS50927">
    <property type="entry name" value="BULB_LECTIN"/>
    <property type="match status" value="1"/>
</dbReference>
<dbReference type="InterPro" id="IPR011009">
    <property type="entry name" value="Kinase-like_dom_sf"/>
</dbReference>
<feature type="domain" description="Bulb-type lectin" evidence="24">
    <location>
        <begin position="36"/>
        <end position="173"/>
    </location>
</feature>
<comment type="subcellular location">
    <subcellularLocation>
        <location evidence="1">Membrane</location>
        <topology evidence="1">Single-pass type I membrane protein</topology>
    </subcellularLocation>
</comment>
<keyword evidence="2 19" id="KW-0723">Serine/threonine-protein kinase</keyword>
<dbReference type="PROSITE" id="PS50948">
    <property type="entry name" value="PAN"/>
    <property type="match status" value="1"/>
</dbReference>
<evidence type="ECO:0000256" key="11">
    <source>
        <dbReference type="ARBA" id="ARBA00022840"/>
    </source>
</evidence>
<reference evidence="26" key="2">
    <citation type="journal article" date="2022" name="Hortic Res">
        <title>The genome of Dioscorea zingiberensis sheds light on the biosynthesis, origin and evolution of the medicinally important diosgenin saponins.</title>
        <authorList>
            <person name="Li Y."/>
            <person name="Tan C."/>
            <person name="Li Z."/>
            <person name="Guo J."/>
            <person name="Li S."/>
            <person name="Chen X."/>
            <person name="Wang C."/>
            <person name="Dai X."/>
            <person name="Yang H."/>
            <person name="Song W."/>
            <person name="Hou L."/>
            <person name="Xu J."/>
            <person name="Tong Z."/>
            <person name="Xu A."/>
            <person name="Yuan X."/>
            <person name="Wang W."/>
            <person name="Yang Q."/>
            <person name="Chen L."/>
            <person name="Sun Z."/>
            <person name="Wang K."/>
            <person name="Pan B."/>
            <person name="Chen J."/>
            <person name="Bao Y."/>
            <person name="Liu F."/>
            <person name="Qi X."/>
            <person name="Gang D.R."/>
            <person name="Wen J."/>
            <person name="Li J."/>
        </authorList>
    </citation>
    <scope>NUCLEOTIDE SEQUENCE</scope>
    <source>
        <strain evidence="26">Dzin_1.0</strain>
    </source>
</reference>
<dbReference type="Gene3D" id="2.90.10.10">
    <property type="entry name" value="Bulb-type lectin domain"/>
    <property type="match status" value="1"/>
</dbReference>
<dbReference type="GO" id="GO:0051707">
    <property type="term" value="P:response to other organism"/>
    <property type="evidence" value="ECO:0007669"/>
    <property type="project" value="UniProtKB-ARBA"/>
</dbReference>
<feature type="chain" id="PRO_5039621360" description="Receptor-like serine/threonine-protein kinase" evidence="22">
    <location>
        <begin position="20"/>
        <end position="828"/>
    </location>
</feature>
<keyword evidence="8" id="KW-0430">Lectin</keyword>
<dbReference type="SMART" id="SM00220">
    <property type="entry name" value="S_TKc"/>
    <property type="match status" value="1"/>
</dbReference>
<keyword evidence="4" id="KW-0597">Phosphoprotein</keyword>
<evidence type="ECO:0000259" key="24">
    <source>
        <dbReference type="PROSITE" id="PS50927"/>
    </source>
</evidence>
<dbReference type="PROSITE" id="PS00107">
    <property type="entry name" value="PROTEIN_KINASE_ATP"/>
    <property type="match status" value="1"/>
</dbReference>
<keyword evidence="3" id="KW-0245">EGF-like domain</keyword>
<evidence type="ECO:0000256" key="21">
    <source>
        <dbReference type="SAM" id="Phobius"/>
    </source>
</evidence>
<organism evidence="26 27">
    <name type="scientific">Dioscorea zingiberensis</name>
    <dbReference type="NCBI Taxonomy" id="325984"/>
    <lineage>
        <taxon>Eukaryota</taxon>
        <taxon>Viridiplantae</taxon>
        <taxon>Streptophyta</taxon>
        <taxon>Embryophyta</taxon>
        <taxon>Tracheophyta</taxon>
        <taxon>Spermatophyta</taxon>
        <taxon>Magnoliopsida</taxon>
        <taxon>Liliopsida</taxon>
        <taxon>Dioscoreales</taxon>
        <taxon>Dioscoreaceae</taxon>
        <taxon>Dioscorea</taxon>
    </lineage>
</organism>
<dbReference type="Pfam" id="PF01453">
    <property type="entry name" value="B_lectin"/>
    <property type="match status" value="1"/>
</dbReference>
<dbReference type="SUPFAM" id="SSF51110">
    <property type="entry name" value="alpha-D-mannose-specific plant lectins"/>
    <property type="match status" value="1"/>
</dbReference>
<evidence type="ECO:0000256" key="5">
    <source>
        <dbReference type="ARBA" id="ARBA00022679"/>
    </source>
</evidence>
<dbReference type="AlphaFoldDB" id="A0A9D5H639"/>
<keyword evidence="15" id="KW-0675">Receptor</keyword>
<feature type="signal peptide" evidence="22">
    <location>
        <begin position="1"/>
        <end position="19"/>
    </location>
</feature>
<evidence type="ECO:0000256" key="12">
    <source>
        <dbReference type="ARBA" id="ARBA00022989"/>
    </source>
</evidence>
<evidence type="ECO:0000256" key="1">
    <source>
        <dbReference type="ARBA" id="ARBA00004479"/>
    </source>
</evidence>
<dbReference type="EC" id="2.7.11.1" evidence="19"/>
<dbReference type="EMBL" id="JAGGNH010000008">
    <property type="protein sequence ID" value="KAJ0964864.1"/>
    <property type="molecule type" value="Genomic_DNA"/>
</dbReference>
<evidence type="ECO:0000256" key="14">
    <source>
        <dbReference type="ARBA" id="ARBA00023157"/>
    </source>
</evidence>
<keyword evidence="11 19" id="KW-0067">ATP-binding</keyword>
<feature type="domain" description="Apple" evidence="25">
    <location>
        <begin position="346"/>
        <end position="430"/>
    </location>
</feature>